<reference evidence="10" key="1">
    <citation type="submission" date="2025-08" db="UniProtKB">
        <authorList>
            <consortium name="RefSeq"/>
        </authorList>
    </citation>
    <scope>IDENTIFICATION</scope>
    <source>
        <strain evidence="10">15112-1751.03</strain>
        <tissue evidence="10">Whole Adult</tissue>
    </source>
</reference>
<protein>
    <submittedName>
        <fullName evidence="10">Peptidoglycan-recognition protein LF</fullName>
    </submittedName>
</protein>
<dbReference type="GO" id="GO:0045087">
    <property type="term" value="P:innate immune response"/>
    <property type="evidence" value="ECO:0007669"/>
    <property type="project" value="UniProtKB-KW"/>
</dbReference>
<dbReference type="OrthoDB" id="10001926at2759"/>
<feature type="domain" description="Peptidoglycan recognition protein family" evidence="8">
    <location>
        <begin position="235"/>
        <end position="370"/>
    </location>
</feature>
<dbReference type="PANTHER" id="PTHR11022">
    <property type="entry name" value="PEPTIDOGLYCAN RECOGNITION PROTEIN"/>
    <property type="match status" value="1"/>
</dbReference>
<keyword evidence="6" id="KW-0812">Transmembrane</keyword>
<dbReference type="GO" id="GO:0009253">
    <property type="term" value="P:peptidoglycan catabolic process"/>
    <property type="evidence" value="ECO:0007669"/>
    <property type="project" value="InterPro"/>
</dbReference>
<evidence type="ECO:0000259" key="8">
    <source>
        <dbReference type="SMART" id="SM00701"/>
    </source>
</evidence>
<dbReference type="SMART" id="SM00644">
    <property type="entry name" value="Ami_2"/>
    <property type="match status" value="1"/>
</dbReference>
<dbReference type="SUPFAM" id="SSF55846">
    <property type="entry name" value="N-acetylmuramoyl-L-alanine amidase-like"/>
    <property type="match status" value="2"/>
</dbReference>
<dbReference type="InterPro" id="IPR036505">
    <property type="entry name" value="Amidase/PGRP_sf"/>
</dbReference>
<keyword evidence="4" id="KW-0399">Innate immunity</keyword>
<evidence type="ECO:0000256" key="3">
    <source>
        <dbReference type="ARBA" id="ARBA00022525"/>
    </source>
</evidence>
<evidence type="ECO:0000256" key="4">
    <source>
        <dbReference type="ARBA" id="ARBA00022588"/>
    </source>
</evidence>
<proteinExistence type="inferred from homology"/>
<dbReference type="InterPro" id="IPR015510">
    <property type="entry name" value="PGRP"/>
</dbReference>
<dbReference type="RefSeq" id="XP_034110877.1">
    <property type="nucleotide sequence ID" value="XM_034254986.2"/>
</dbReference>
<dbReference type="FunFam" id="3.40.80.10:FF:000001">
    <property type="entry name" value="Peptidoglycan recognition protein 1"/>
    <property type="match status" value="1"/>
</dbReference>
<dbReference type="CDD" id="cd06583">
    <property type="entry name" value="PGRP"/>
    <property type="match status" value="2"/>
</dbReference>
<feature type="transmembrane region" description="Helical" evidence="6">
    <location>
        <begin position="26"/>
        <end position="46"/>
    </location>
</feature>
<sequence length="370" mass="41923">MKSQQPTAPDVEDQVPHTNAKHMRGLIWLCGILMVLVATAVVYFVWMMTKNVDTFSKGLRILDRSEWLGEPPTSVENLATPISHVIIHHTATEGCEREEECVYRMRVIQAFHMKSLGFTDIGYNFLVGGDGQVYVGRGWQSQGQHVKGYGAVSISIAFIGTFINVTPKKKQLWAARRLMEEGVRLHKLHADYHIYAHRQLSATESPGEKLYGLIKTWPRWSEDVTSLRRLNMEPLRFVERSLWLAQPPVEQLLPLPVPVKSVRFESTASESCTTQAACTYRIRYMQTYHIESLKQKDINYNFVVGGDGNVYVGRGWNNSCHVPDFEGLVIGFVSQSAPTSSQRKIAEELLTHGIGLGFVIRDYQLIDDLK</sequence>
<keyword evidence="5" id="KW-0391">Immunity</keyword>
<name>A0A6P8Z1M1_DROAB</name>
<dbReference type="InterPro" id="IPR006619">
    <property type="entry name" value="PGRP_domain_met/bac"/>
</dbReference>
<evidence type="ECO:0000256" key="6">
    <source>
        <dbReference type="SAM" id="Phobius"/>
    </source>
</evidence>
<dbReference type="GO" id="GO:0008745">
    <property type="term" value="F:N-acetylmuramoyl-L-alanine amidase activity"/>
    <property type="evidence" value="ECO:0007669"/>
    <property type="project" value="InterPro"/>
</dbReference>
<dbReference type="GO" id="GO:0008270">
    <property type="term" value="F:zinc ion binding"/>
    <property type="evidence" value="ECO:0007669"/>
    <property type="project" value="InterPro"/>
</dbReference>
<evidence type="ECO:0000256" key="5">
    <source>
        <dbReference type="ARBA" id="ARBA00022859"/>
    </source>
</evidence>
<dbReference type="CTD" id="39064"/>
<keyword evidence="9" id="KW-1185">Reference proteome</keyword>
<accession>A0A6P8Z1M1</accession>
<evidence type="ECO:0000256" key="2">
    <source>
        <dbReference type="ARBA" id="ARBA00007553"/>
    </source>
</evidence>
<keyword evidence="6" id="KW-1133">Transmembrane helix</keyword>
<keyword evidence="3" id="KW-0964">Secreted</keyword>
<evidence type="ECO:0000313" key="9">
    <source>
        <dbReference type="Proteomes" id="UP000515160"/>
    </source>
</evidence>
<evidence type="ECO:0000313" key="10">
    <source>
        <dbReference type="RefSeq" id="XP_034110877.1"/>
    </source>
</evidence>
<dbReference type="InterPro" id="IPR002502">
    <property type="entry name" value="Amidase_domain"/>
</dbReference>
<dbReference type="AlphaFoldDB" id="A0A6P8Z1M1"/>
<dbReference type="Gene3D" id="3.40.80.10">
    <property type="entry name" value="Peptidoglycan recognition protein-like"/>
    <property type="match status" value="2"/>
</dbReference>
<dbReference type="GeneID" id="117572279"/>
<comment type="similarity">
    <text evidence="2">Belongs to the N-acetylmuramoyl-L-alanine amidase 2 family.</text>
</comment>
<keyword evidence="6" id="KW-0472">Membrane</keyword>
<feature type="domain" description="N-acetylmuramoyl-L-alanine amidase" evidence="7">
    <location>
        <begin position="70"/>
        <end position="207"/>
    </location>
</feature>
<comment type="subcellular location">
    <subcellularLocation>
        <location evidence="1">Secreted</location>
    </subcellularLocation>
</comment>
<evidence type="ECO:0000259" key="7">
    <source>
        <dbReference type="SMART" id="SM00644"/>
    </source>
</evidence>
<dbReference type="GO" id="GO:0005576">
    <property type="term" value="C:extracellular region"/>
    <property type="evidence" value="ECO:0007669"/>
    <property type="project" value="UniProtKB-SubCell"/>
</dbReference>
<feature type="domain" description="Peptidoglycan recognition protein family" evidence="8">
    <location>
        <begin position="59"/>
        <end position="201"/>
    </location>
</feature>
<evidence type="ECO:0000256" key="1">
    <source>
        <dbReference type="ARBA" id="ARBA00004613"/>
    </source>
</evidence>
<dbReference type="SMART" id="SM00701">
    <property type="entry name" value="PGRP"/>
    <property type="match status" value="2"/>
</dbReference>
<dbReference type="PANTHER" id="PTHR11022:SF41">
    <property type="entry name" value="PEPTIDOGLYCAN-RECOGNITION PROTEIN LC-RELATED"/>
    <property type="match status" value="1"/>
</dbReference>
<dbReference type="Proteomes" id="UP000515160">
    <property type="component" value="Chromosome 3"/>
</dbReference>
<gene>
    <name evidence="10" type="primary">LOC117572279</name>
</gene>
<dbReference type="Pfam" id="PF01510">
    <property type="entry name" value="Amidase_2"/>
    <property type="match status" value="1"/>
</dbReference>
<organism evidence="9 10">
    <name type="scientific">Drosophila albomicans</name>
    <name type="common">Fruit fly</name>
    <dbReference type="NCBI Taxonomy" id="7291"/>
    <lineage>
        <taxon>Eukaryota</taxon>
        <taxon>Metazoa</taxon>
        <taxon>Ecdysozoa</taxon>
        <taxon>Arthropoda</taxon>
        <taxon>Hexapoda</taxon>
        <taxon>Insecta</taxon>
        <taxon>Pterygota</taxon>
        <taxon>Neoptera</taxon>
        <taxon>Endopterygota</taxon>
        <taxon>Diptera</taxon>
        <taxon>Brachycera</taxon>
        <taxon>Muscomorpha</taxon>
        <taxon>Ephydroidea</taxon>
        <taxon>Drosophilidae</taxon>
        <taxon>Drosophila</taxon>
    </lineage>
</organism>